<name>V5EVW8_KALBG</name>
<feature type="region of interest" description="Disordered" evidence="2">
    <location>
        <begin position="1395"/>
        <end position="1458"/>
    </location>
</feature>
<feature type="region of interest" description="Disordered" evidence="2">
    <location>
        <begin position="763"/>
        <end position="795"/>
    </location>
</feature>
<reference evidence="4" key="1">
    <citation type="journal article" date="2013" name="Genome Announc.">
        <title>Draft genome sequence of Pseudozyma brasiliensis sp. nov. strain GHG001, a high producer of endo-1,4-xylanase isolated from an insect pest of sugarcane.</title>
        <authorList>
            <person name="Oliveira J.V.D.C."/>
            <person name="dos Santos R.A.C."/>
            <person name="Borges T.A."/>
            <person name="Riano-Pachon D.M."/>
            <person name="Goldman G.H."/>
        </authorList>
    </citation>
    <scope>NUCLEOTIDE SEQUENCE [LARGE SCALE GENOMIC DNA]</scope>
    <source>
        <strain evidence="4">GHG001</strain>
    </source>
</reference>
<feature type="region of interest" description="Disordered" evidence="2">
    <location>
        <begin position="1266"/>
        <end position="1295"/>
    </location>
</feature>
<keyword evidence="1" id="KW-0175">Coiled coil</keyword>
<feature type="compositionally biased region" description="Low complexity" evidence="2">
    <location>
        <begin position="1666"/>
        <end position="1675"/>
    </location>
</feature>
<dbReference type="HOGENOM" id="CLU_000610_0_0_1"/>
<feature type="compositionally biased region" description="Polar residues" evidence="2">
    <location>
        <begin position="980"/>
        <end position="992"/>
    </location>
</feature>
<dbReference type="eggNOG" id="ENOG502S3W1">
    <property type="taxonomic scope" value="Eukaryota"/>
</dbReference>
<feature type="compositionally biased region" description="Low complexity" evidence="2">
    <location>
        <begin position="182"/>
        <end position="191"/>
    </location>
</feature>
<organism evidence="3 4">
    <name type="scientific">Kalmanozyma brasiliensis (strain GHG001)</name>
    <name type="common">Yeast</name>
    <name type="synonym">Pseudozyma brasiliensis</name>
    <dbReference type="NCBI Taxonomy" id="1365824"/>
    <lineage>
        <taxon>Eukaryota</taxon>
        <taxon>Fungi</taxon>
        <taxon>Dikarya</taxon>
        <taxon>Basidiomycota</taxon>
        <taxon>Ustilaginomycotina</taxon>
        <taxon>Ustilaginomycetes</taxon>
        <taxon>Ustilaginales</taxon>
        <taxon>Ustilaginaceae</taxon>
        <taxon>Kalmanozyma</taxon>
    </lineage>
</organism>
<feature type="compositionally biased region" description="Polar residues" evidence="2">
    <location>
        <begin position="151"/>
        <end position="171"/>
    </location>
</feature>
<proteinExistence type="predicted"/>
<feature type="region of interest" description="Disordered" evidence="2">
    <location>
        <begin position="1659"/>
        <end position="1687"/>
    </location>
</feature>
<sequence length="1687" mass="178166">MPWSSASEQAPKWPISGHYAVEPVVTPIEMKGERRLEALQPVKPNMHRQQTNFTEATSVSSGSGGFGASQGSLQKENVAEAEGTDAALKNTAAQHPTSAVISRPLSFVGSNSSSLAAARKAAIPPTSQSRPTSAIFGSTSSVAAVARELQQRSNTPSRPSSPEKFASSSPTKAKDLIAMFESSSATASPSSELARNVTPKSKLKRGVVDVDPPLRRQTPLGVSVARSNVGLADESPVSGKLRAQRDDAGGVRVRPAGMVILDDDANVPANADDGSDENAAPGSVISATRSASGRFRSHGSNSQHSQQQSTKAPSVSSPIATPTKRAPGDVLGKGVVSGSPARKPSFRNSVLGFLTGKPTSTSLETPVSSATLGPTLLTQRRNSAQSDAAQSTASIATTGTVASYRHLVETGNLPLTTTTAISMTHTPPGTPPLRSGVLYYFNVHDAHPRWLRVKAVLLPSAVAMSWIPVGGGRENVVLDLRACREVHSVPSPDHPSSAEDVGATAARSQGLDGITPFQMIFDDGVERLAADSARERVVWVAAVWDVVGAGAGRVESDGGSIMVDAGHDQVSARSGSNEEAIERIGSVWKSELSSAMTDNVQPSFGVAMTIAAANVAPPVPPKEVSAAPAAASRVARALPTPTLAVASSTAAAASSTPPATSTSSPRPKARTWQRPPLDPLTDPIHDPTSKQTIVHPTTAAKSTPASHASSSAVSSSHTAKTTTSSIPSSPELAGYASARSTPTLDEFGPRSPVTEAHFHWSSLDKESDLHPSDSASQRPARSELGSISSDERTPAQMLRDAVMGDRLGTVVEETLSQTQYTQLNVRTRSEVSDASISSREVNALLSLLEDQQRARASKERELEEQIKGFQEAVESLQRKSSIPRSLVAGDGGSELAKMQERLGRVLDLVSAPPAHGRVRSEASVSLGDETDVEDVLARVLRRMQVEDGVGSDMVRGVSAPGQSSTAMNAGDTRRRLSASLPGTSDLDATSALSRLPPRSWTSSKGVPSPPPNSERDARSLLDRPASRATLDSRAPAQNFRMLADPTSAAAPRPLMVEPSYGTLDMEAEIRRRRAAASGAEGGWYTPKVEGLESTCSVTAEDMNVNLDKPVPPTPSVRFAPSDIAPAPTVPGTSGAGLVAMPAVDQTTNTELATILQALHQTEQARLTQAQQQTEISRYLNELNAWLERDVVDRSHEWKTLASGVTQLADELRALKEGRTLPAATTPVTPIELGDAPAEAGDEGKKGKKEKELVTLGNKAVRRKPAGTRYFNSSERETKENDWYRPASPVEREPTLKSRAAKVAAAAGGALMIRHALSEWDKFKSTRREAGLAESPLPEEATGDTGNDSQLPLPEPVLAQLKDAADKEDKEKVGEVVKEAAEKGYGTQAIIELTKHVESKDAADEKDDEELPTEAKEEEDDGVTKMATPVPARVAAKEKAKPDAADAKEGDAVESKDAADVGPSTAALATAVEEILKHLLVTKEEASKKASSPATLDAKDKTELVDLLYTRLAADKAAEEAKAKDLDPKTAIESLVVAINAQKENELRAAAAADAAMRQLTSDLLKTASEQNSKLVEAVAAASRDMLRQNVQQHADEFKRLLHAEVTGMFEDVGRIREAKRHLEFEIADLWGIKNRHLQGAGGGLGGYGTPDHGYAGWTTGDTIRASTSGTTETSTNGPAESRTHPRT</sequence>
<accession>V5EVW8</accession>
<evidence type="ECO:0000313" key="3">
    <source>
        <dbReference type="EMBL" id="EST06424.1"/>
    </source>
</evidence>
<evidence type="ECO:0000256" key="1">
    <source>
        <dbReference type="SAM" id="Coils"/>
    </source>
</evidence>
<dbReference type="Proteomes" id="UP000019377">
    <property type="component" value="Unassembled WGS sequence"/>
</dbReference>
<dbReference type="STRING" id="1365824.V5EVW8"/>
<evidence type="ECO:0000313" key="4">
    <source>
        <dbReference type="Proteomes" id="UP000019377"/>
    </source>
</evidence>
<protein>
    <recommendedName>
        <fullName evidence="5">PH domain-containing protein</fullName>
    </recommendedName>
</protein>
<feature type="compositionally biased region" description="Basic and acidic residues" evidence="2">
    <location>
        <begin position="1273"/>
        <end position="1282"/>
    </location>
</feature>
<feature type="compositionally biased region" description="Acidic residues" evidence="2">
    <location>
        <begin position="1403"/>
        <end position="1420"/>
    </location>
</feature>
<feature type="compositionally biased region" description="Low complexity" evidence="2">
    <location>
        <begin position="298"/>
        <end position="309"/>
    </location>
</feature>
<feature type="compositionally biased region" description="Low complexity" evidence="2">
    <location>
        <begin position="696"/>
        <end position="725"/>
    </location>
</feature>
<feature type="compositionally biased region" description="Polar residues" evidence="2">
    <location>
        <begin position="310"/>
        <end position="320"/>
    </location>
</feature>
<feature type="region of interest" description="Disordered" evidence="2">
    <location>
        <begin position="1328"/>
        <end position="1352"/>
    </location>
</feature>
<feature type="region of interest" description="Disordered" evidence="2">
    <location>
        <begin position="38"/>
        <end position="95"/>
    </location>
</feature>
<dbReference type="OrthoDB" id="2507336at2759"/>
<gene>
    <name evidence="3" type="ORF">PSEUBRA_SCAF3g03928</name>
</gene>
<keyword evidence="4" id="KW-1185">Reference proteome</keyword>
<evidence type="ECO:0008006" key="5">
    <source>
        <dbReference type="Google" id="ProtNLM"/>
    </source>
</evidence>
<feature type="compositionally biased region" description="Low complexity" evidence="2">
    <location>
        <begin position="648"/>
        <end position="666"/>
    </location>
</feature>
<dbReference type="PANTHER" id="PTHR48125:SF12">
    <property type="entry name" value="AT HOOK TRANSCRIPTION FACTOR FAMILY-RELATED"/>
    <property type="match status" value="1"/>
</dbReference>
<dbReference type="EMBL" id="KI545873">
    <property type="protein sequence ID" value="EST06424.1"/>
    <property type="molecule type" value="Genomic_DNA"/>
</dbReference>
<feature type="region of interest" description="Disordered" evidence="2">
    <location>
        <begin position="148"/>
        <end position="249"/>
    </location>
</feature>
<dbReference type="OMA" id="HIPLING"/>
<feature type="region of interest" description="Disordered" evidence="2">
    <location>
        <begin position="648"/>
        <end position="736"/>
    </location>
</feature>
<feature type="coiled-coil region" evidence="1">
    <location>
        <begin position="841"/>
        <end position="879"/>
    </location>
</feature>
<feature type="compositionally biased region" description="Basic and acidic residues" evidence="2">
    <location>
        <begin position="1434"/>
        <end position="1458"/>
    </location>
</feature>
<feature type="region of interest" description="Disordered" evidence="2">
    <location>
        <begin position="951"/>
        <end position="1018"/>
    </location>
</feature>
<evidence type="ECO:0000256" key="2">
    <source>
        <dbReference type="SAM" id="MobiDB-lite"/>
    </source>
</evidence>
<feature type="region of interest" description="Disordered" evidence="2">
    <location>
        <begin position="1226"/>
        <end position="1248"/>
    </location>
</feature>
<feature type="compositionally biased region" description="Polar residues" evidence="2">
    <location>
        <begin position="47"/>
        <end position="57"/>
    </location>
</feature>
<feature type="region of interest" description="Disordered" evidence="2">
    <location>
        <begin position="291"/>
        <end position="342"/>
    </location>
</feature>
<dbReference type="PANTHER" id="PTHR48125">
    <property type="entry name" value="LP07818P1"/>
    <property type="match status" value="1"/>
</dbReference>